<comment type="caution">
    <text evidence="1">The sequence shown here is derived from an EMBL/GenBank/DDBJ whole genome shotgun (WGS) entry which is preliminary data.</text>
</comment>
<dbReference type="Proteomes" id="UP000270342">
    <property type="component" value="Unassembled WGS sequence"/>
</dbReference>
<protein>
    <submittedName>
        <fullName evidence="1">Uncharacterized protein</fullName>
    </submittedName>
</protein>
<gene>
    <name evidence="1" type="ORF">D7S86_27495</name>
</gene>
<accession>A0A494X8Q5</accession>
<dbReference type="OrthoDB" id="6628667at2"/>
<dbReference type="EMBL" id="RBZU01000019">
    <property type="protein sequence ID" value="RKP44766.1"/>
    <property type="molecule type" value="Genomic_DNA"/>
</dbReference>
<keyword evidence="2" id="KW-1185">Reference proteome</keyword>
<reference evidence="1 2" key="1">
    <citation type="submission" date="2018-10" db="EMBL/GenBank/DDBJ databases">
        <title>Robbsia sp. DHC34, isolated from soil.</title>
        <authorList>
            <person name="Gao Z.-H."/>
            <person name="Qiu L.-H."/>
        </authorList>
    </citation>
    <scope>NUCLEOTIDE SEQUENCE [LARGE SCALE GENOMIC DNA]</scope>
    <source>
        <strain evidence="1 2">DHC34</strain>
    </source>
</reference>
<proteinExistence type="predicted"/>
<name>A0A494X8Q5_9BURK</name>
<sequence length="126" mass="13832">MSVAEASERLAAIAARARARRETRLVVPFDPGFASVGGTPAKNVVSIHEGFDWDAGKVFIEVGTPRLFAPTDAQERLRKTLERAQNTIACIGFALRSRASADGKLRIVKHHFDEYAKPVKLFQDPA</sequence>
<dbReference type="RefSeq" id="WP_121091313.1">
    <property type="nucleotide sequence ID" value="NZ_RBZU01000019.1"/>
</dbReference>
<dbReference type="AlphaFoldDB" id="A0A494X8Q5"/>
<evidence type="ECO:0000313" key="1">
    <source>
        <dbReference type="EMBL" id="RKP44766.1"/>
    </source>
</evidence>
<organism evidence="1 2">
    <name type="scientific">Pararobbsia silviterrae</name>
    <dbReference type="NCBI Taxonomy" id="1792498"/>
    <lineage>
        <taxon>Bacteria</taxon>
        <taxon>Pseudomonadati</taxon>
        <taxon>Pseudomonadota</taxon>
        <taxon>Betaproteobacteria</taxon>
        <taxon>Burkholderiales</taxon>
        <taxon>Burkholderiaceae</taxon>
        <taxon>Pararobbsia</taxon>
    </lineage>
</organism>
<evidence type="ECO:0000313" key="2">
    <source>
        <dbReference type="Proteomes" id="UP000270342"/>
    </source>
</evidence>